<evidence type="ECO:0000313" key="5">
    <source>
        <dbReference type="Proteomes" id="UP000199086"/>
    </source>
</evidence>
<dbReference type="OrthoDB" id="1016457at2"/>
<keyword evidence="5" id="KW-1185">Reference proteome</keyword>
<dbReference type="PANTHER" id="PTHR42834:SF1">
    <property type="entry name" value="ENDONUCLEASE_EXONUCLEASE_PHOSPHATASE FAMILY PROTEIN (AFU_ORTHOLOGUE AFUA_3G09210)"/>
    <property type="match status" value="1"/>
</dbReference>
<evidence type="ECO:0000259" key="3">
    <source>
        <dbReference type="PROSITE" id="PS51841"/>
    </source>
</evidence>
<dbReference type="PANTHER" id="PTHR42834">
    <property type="entry name" value="ENDONUCLEASE/EXONUCLEASE/PHOSPHATASE FAMILY PROTEIN (AFU_ORTHOLOGUE AFUA_3G09210)"/>
    <property type="match status" value="1"/>
</dbReference>
<dbReference type="InterPro" id="IPR001322">
    <property type="entry name" value="Lamin_tail_dom"/>
</dbReference>
<feature type="region of interest" description="Disordered" evidence="1">
    <location>
        <begin position="652"/>
        <end position="671"/>
    </location>
</feature>
<dbReference type="PROSITE" id="PS51841">
    <property type="entry name" value="LTD"/>
    <property type="match status" value="1"/>
</dbReference>
<dbReference type="Pfam" id="PF00932">
    <property type="entry name" value="LTD"/>
    <property type="match status" value="1"/>
</dbReference>
<feature type="signal peptide" evidence="2">
    <location>
        <begin position="1"/>
        <end position="31"/>
    </location>
</feature>
<reference evidence="4 5" key="1">
    <citation type="submission" date="2016-06" db="EMBL/GenBank/DDBJ databases">
        <authorList>
            <person name="Olsen C.W."/>
            <person name="Carey S."/>
            <person name="Hinshaw L."/>
            <person name="Karasin A.I."/>
        </authorList>
    </citation>
    <scope>NUCLEOTIDE SEQUENCE [LARGE SCALE GENOMIC DNA]</scope>
    <source>
        <strain evidence="4 5">LZ-22</strain>
    </source>
</reference>
<feature type="domain" description="LTD" evidence="3">
    <location>
        <begin position="27"/>
        <end position="150"/>
    </location>
</feature>
<dbReference type="STRING" id="1577474.GA0111570_10833"/>
<feature type="compositionally biased region" description="Polar residues" evidence="1">
    <location>
        <begin position="191"/>
        <end position="200"/>
    </location>
</feature>
<dbReference type="CDD" id="cd10283">
    <property type="entry name" value="MnuA_DNase1-like"/>
    <property type="match status" value="1"/>
</dbReference>
<evidence type="ECO:0000256" key="1">
    <source>
        <dbReference type="SAM" id="MobiDB-lite"/>
    </source>
</evidence>
<protein>
    <recommendedName>
        <fullName evidence="3">LTD domain-containing protein</fullName>
    </recommendedName>
</protein>
<proteinExistence type="predicted"/>
<evidence type="ECO:0000313" key="4">
    <source>
        <dbReference type="EMBL" id="SDB91182.1"/>
    </source>
</evidence>
<dbReference type="NCBIfam" id="NF033681">
    <property type="entry name" value="ExeM_NucH_DNase"/>
    <property type="match status" value="1"/>
</dbReference>
<feature type="region of interest" description="Disordered" evidence="1">
    <location>
        <begin position="156"/>
        <end position="209"/>
    </location>
</feature>
<dbReference type="SUPFAM" id="SSF56219">
    <property type="entry name" value="DNase I-like"/>
    <property type="match status" value="1"/>
</dbReference>
<gene>
    <name evidence="4" type="ORF">GA0111570_10833</name>
</gene>
<dbReference type="InterPro" id="IPR036415">
    <property type="entry name" value="Lamin_tail_dom_sf"/>
</dbReference>
<sequence length="803" mass="83398">MSSRPRKVAAGIATALGALLLMPLAVAPASAAPPVHLVLSEVYGGGGNSGATLTHDFVELYNPTTTAVSLSGLSLRYYSATGGGGNTCTLPATASVAPGGHYLVQQAKGNGGTTALPTPDAICTLAMSGTDGRIDLVSGATIVDRVGYGGATTYEGTGAAPGLSSTTSAQRRTDGAGYVDTDDNKADFTAGTPTPRNSTSSGGGTDPEPVLTRTIAEIQGTGAASPFVGQKVTTQGVVTAAYPIGGFNGVYLQTPGTGGTAKKPGDASDGIFVYSSAAAAGLEVGDCVVVEGSTVKEYNGLTELDGGAVTAAADCAPVAPTRLAALPATDAEKEPYEGMLVLPEGTHTITNNYQLNQFGQLGLTPGTEPLYTATDVVTPDRAAAYEAENKKRYITLDDGSSWNYMTNSTAKDSPLPYLSQDEPMRTGSQVTFTQPVILDYRFQWNYQPTGQVVGAADEQDPLATENDREATAPAVGGDVKVATFNVLNYFTDLGKDEAGCKAYTDRDGNPVATNYCEVRGAYSEQAFADQQAKIVTAINGLGADVVSLEEIEASSAISYLPGQDRDKALAALVRALNAAGGTWAYVPSPTVVPSNEDVIRTAFIYNPDRVQLLGASQILVDPAFANARQPLAQKFKLRNAGSPFVVVANHFKSKGSGEDDGTGQGRSNPSRVEQAKALTGWVSELYPDEAVLLAGDFNAYSKEDPVRAIEAAGYTNLATAYEPASATYQFDGRLGSLDHVFANKKARSLVSGAGVWDINADESVAMQYSRRNYNVTDFHTTGAYASSDHDPIVVGLAAKGAKR</sequence>
<dbReference type="InterPro" id="IPR047971">
    <property type="entry name" value="ExeM-like"/>
</dbReference>
<feature type="chain" id="PRO_5011488991" description="LTD domain-containing protein" evidence="2">
    <location>
        <begin position="32"/>
        <end position="803"/>
    </location>
</feature>
<accession>A0A1G6HA81</accession>
<dbReference type="Gene3D" id="3.60.10.10">
    <property type="entry name" value="Endonuclease/exonuclease/phosphatase"/>
    <property type="match status" value="1"/>
</dbReference>
<dbReference type="AlphaFoldDB" id="A0A1G6HA81"/>
<dbReference type="Proteomes" id="UP000199086">
    <property type="component" value="Unassembled WGS sequence"/>
</dbReference>
<name>A0A1G6HA81_9ACTN</name>
<keyword evidence="2" id="KW-0732">Signal</keyword>
<dbReference type="InterPro" id="IPR005135">
    <property type="entry name" value="Endo/exonuclease/phosphatase"/>
</dbReference>
<dbReference type="SUPFAM" id="SSF74853">
    <property type="entry name" value="Lamin A/C globular tail domain"/>
    <property type="match status" value="1"/>
</dbReference>
<dbReference type="Pfam" id="PF03372">
    <property type="entry name" value="Exo_endo_phos"/>
    <property type="match status" value="1"/>
</dbReference>
<dbReference type="InterPro" id="IPR036691">
    <property type="entry name" value="Endo/exonu/phosph_ase_sf"/>
</dbReference>
<evidence type="ECO:0000256" key="2">
    <source>
        <dbReference type="SAM" id="SignalP"/>
    </source>
</evidence>
<dbReference type="EMBL" id="FMYF01000008">
    <property type="protein sequence ID" value="SDB91182.1"/>
    <property type="molecule type" value="Genomic_DNA"/>
</dbReference>
<dbReference type="CDD" id="cd04486">
    <property type="entry name" value="YhcR_OBF_like"/>
    <property type="match status" value="1"/>
</dbReference>
<organism evidence="4 5">
    <name type="scientific">Raineyella antarctica</name>
    <dbReference type="NCBI Taxonomy" id="1577474"/>
    <lineage>
        <taxon>Bacteria</taxon>
        <taxon>Bacillati</taxon>
        <taxon>Actinomycetota</taxon>
        <taxon>Actinomycetes</taxon>
        <taxon>Propionibacteriales</taxon>
        <taxon>Propionibacteriaceae</taxon>
        <taxon>Raineyella</taxon>
    </lineage>
</organism>
<dbReference type="GO" id="GO:0003824">
    <property type="term" value="F:catalytic activity"/>
    <property type="evidence" value="ECO:0007669"/>
    <property type="project" value="InterPro"/>
</dbReference>